<comment type="caution">
    <text evidence="1">The sequence shown here is derived from an EMBL/GenBank/DDBJ whole genome shotgun (WGS) entry which is preliminary data.</text>
</comment>
<sequence length="179" mass="20532">MDIKCPKCGALHWMAEYISNLSDHFPTFGMCCFSGKIVLPKLDYPPVQLNVLLRNNMPQSKNFLNDIQQYNNALAMTSLEVTVDHAINNRPGPYVFKVQRRLVLHAQLYIFDPAEALNFCIQHSANSGLDRTTMSILQDMLYHSHSGAWLYKQAFEITHNMPIDQQCTIALCYECETDR</sequence>
<dbReference type="AlphaFoldDB" id="A0A409XFC1"/>
<protein>
    <recommendedName>
        <fullName evidence="3">Helitron helicase-like domain-containing protein</fullName>
    </recommendedName>
</protein>
<dbReference type="InParanoid" id="A0A409XFC1"/>
<gene>
    <name evidence="1" type="ORF">CVT25_011984</name>
</gene>
<evidence type="ECO:0000313" key="1">
    <source>
        <dbReference type="EMBL" id="PPQ89463.1"/>
    </source>
</evidence>
<dbReference type="PANTHER" id="PTHR45786:SF74">
    <property type="entry name" value="ATP-DEPENDENT DNA HELICASE"/>
    <property type="match status" value="1"/>
</dbReference>
<dbReference type="EMBL" id="NHYD01001869">
    <property type="protein sequence ID" value="PPQ89463.1"/>
    <property type="molecule type" value="Genomic_DNA"/>
</dbReference>
<dbReference type="Proteomes" id="UP000283269">
    <property type="component" value="Unassembled WGS sequence"/>
</dbReference>
<dbReference type="OrthoDB" id="2272314at2759"/>
<dbReference type="PANTHER" id="PTHR45786">
    <property type="entry name" value="DNA BINDING PROTEIN-LIKE"/>
    <property type="match status" value="1"/>
</dbReference>
<organism evidence="1 2">
    <name type="scientific">Psilocybe cyanescens</name>
    <dbReference type="NCBI Taxonomy" id="93625"/>
    <lineage>
        <taxon>Eukaryota</taxon>
        <taxon>Fungi</taxon>
        <taxon>Dikarya</taxon>
        <taxon>Basidiomycota</taxon>
        <taxon>Agaricomycotina</taxon>
        <taxon>Agaricomycetes</taxon>
        <taxon>Agaricomycetidae</taxon>
        <taxon>Agaricales</taxon>
        <taxon>Agaricineae</taxon>
        <taxon>Strophariaceae</taxon>
        <taxon>Psilocybe</taxon>
    </lineage>
</organism>
<name>A0A409XFC1_PSICY</name>
<evidence type="ECO:0008006" key="3">
    <source>
        <dbReference type="Google" id="ProtNLM"/>
    </source>
</evidence>
<accession>A0A409XFC1</accession>
<dbReference type="STRING" id="93625.A0A409XFC1"/>
<evidence type="ECO:0000313" key="2">
    <source>
        <dbReference type="Proteomes" id="UP000283269"/>
    </source>
</evidence>
<proteinExistence type="predicted"/>
<keyword evidence="2" id="KW-1185">Reference proteome</keyword>
<reference evidence="1 2" key="1">
    <citation type="journal article" date="2018" name="Evol. Lett.">
        <title>Horizontal gene cluster transfer increased hallucinogenic mushroom diversity.</title>
        <authorList>
            <person name="Reynolds H.T."/>
            <person name="Vijayakumar V."/>
            <person name="Gluck-Thaler E."/>
            <person name="Korotkin H.B."/>
            <person name="Matheny P.B."/>
            <person name="Slot J.C."/>
        </authorList>
    </citation>
    <scope>NUCLEOTIDE SEQUENCE [LARGE SCALE GENOMIC DNA]</scope>
    <source>
        <strain evidence="1 2">2631</strain>
    </source>
</reference>